<dbReference type="Proteomes" id="UP000345637">
    <property type="component" value="Unassembled WGS sequence"/>
</dbReference>
<evidence type="ECO:0000256" key="1">
    <source>
        <dbReference type="ARBA" id="ARBA00022741"/>
    </source>
</evidence>
<evidence type="ECO:0000256" key="2">
    <source>
        <dbReference type="ARBA" id="ARBA00022840"/>
    </source>
</evidence>
<dbReference type="GO" id="GO:0000731">
    <property type="term" value="P:DNA synthesis involved in DNA repair"/>
    <property type="evidence" value="ECO:0007669"/>
    <property type="project" value="TreeGrafter"/>
</dbReference>
<reference evidence="5 6" key="1">
    <citation type="submission" date="2019-03" db="EMBL/GenBank/DDBJ databases">
        <authorList>
            <consortium name="Pathogen Informatics"/>
        </authorList>
    </citation>
    <scope>NUCLEOTIDE SEQUENCE [LARGE SCALE GENOMIC DNA]</scope>
    <source>
        <strain evidence="5 6">NCTC12998</strain>
    </source>
</reference>
<sequence>MAGKISCCRMILGQAIAGLVNGDARRALNTLEMMADMAETDATGNRVLKAELLTEIAGERSARFDNKGDRFYDLISALHKSVRGQRAGCGAVLGTHVSSPPAAIRCMWPDAAWRSLQKMSEMLDPRAMQVALSAWDCFTRVGPAEGERAIAQAIVYLACAPKSNAVYTAFKAAMADARERPDYDVPVHLRNAPTRLMKEMGYGQEYRYAHDEPNAYAAGEAYFPQEMAQTRYYRPTNRGLEGKIGEKLAWLTEQDQNSPIKRYR</sequence>
<dbReference type="PANTHER" id="PTHR13779:SF7">
    <property type="entry name" value="ATPASE WRNIP1"/>
    <property type="match status" value="1"/>
</dbReference>
<dbReference type="Gene3D" id="1.20.272.10">
    <property type="match status" value="1"/>
</dbReference>
<dbReference type="GO" id="GO:0003677">
    <property type="term" value="F:DNA binding"/>
    <property type="evidence" value="ECO:0007669"/>
    <property type="project" value="InterPro"/>
</dbReference>
<proteinExistence type="predicted"/>
<dbReference type="Pfam" id="PF12002">
    <property type="entry name" value="MgsA_C"/>
    <property type="match status" value="1"/>
</dbReference>
<name>A0A485CBA4_RAOPL</name>
<dbReference type="FunFam" id="1.10.3710.10:FF:000001">
    <property type="entry name" value="Replication-associated recombination protein A"/>
    <property type="match status" value="1"/>
</dbReference>
<evidence type="ECO:0000259" key="3">
    <source>
        <dbReference type="Pfam" id="PF12002"/>
    </source>
</evidence>
<evidence type="ECO:0000259" key="4">
    <source>
        <dbReference type="Pfam" id="PF16193"/>
    </source>
</evidence>
<dbReference type="GO" id="GO:0006261">
    <property type="term" value="P:DNA-templated DNA replication"/>
    <property type="evidence" value="ECO:0007669"/>
    <property type="project" value="TreeGrafter"/>
</dbReference>
<evidence type="ECO:0000313" key="5">
    <source>
        <dbReference type="EMBL" id="VFS82158.1"/>
    </source>
</evidence>
<dbReference type="InterPro" id="IPR051314">
    <property type="entry name" value="AAA_ATPase_RarA/MGS1/WRNIP1"/>
</dbReference>
<dbReference type="InterPro" id="IPR032423">
    <property type="entry name" value="AAA_assoc_2"/>
</dbReference>
<dbReference type="GO" id="GO:0017116">
    <property type="term" value="F:single-stranded DNA helicase activity"/>
    <property type="evidence" value="ECO:0007669"/>
    <property type="project" value="TreeGrafter"/>
</dbReference>
<protein>
    <submittedName>
        <fullName evidence="5">Replication-associated recombination protein A</fullName>
    </submittedName>
</protein>
<dbReference type="InterPro" id="IPR021886">
    <property type="entry name" value="MgsA_C"/>
</dbReference>
<keyword evidence="2" id="KW-0067">ATP-binding</keyword>
<dbReference type="EMBL" id="CAADJE010000026">
    <property type="protein sequence ID" value="VFS82158.1"/>
    <property type="molecule type" value="Genomic_DNA"/>
</dbReference>
<dbReference type="Gene3D" id="1.10.8.60">
    <property type="match status" value="1"/>
</dbReference>
<keyword evidence="1" id="KW-0547">Nucleotide-binding</keyword>
<dbReference type="CDD" id="cd18139">
    <property type="entry name" value="HLD_clamp_RarA"/>
    <property type="match status" value="1"/>
</dbReference>
<dbReference type="Pfam" id="PF16193">
    <property type="entry name" value="AAA_assoc_2"/>
    <property type="match status" value="1"/>
</dbReference>
<dbReference type="SUPFAM" id="SSF48019">
    <property type="entry name" value="post-AAA+ oligomerization domain-like"/>
    <property type="match status" value="1"/>
</dbReference>
<dbReference type="InterPro" id="IPR008921">
    <property type="entry name" value="DNA_pol3_clamp-load_cplx_C"/>
</dbReference>
<accession>A0A485CBA4</accession>
<organism evidence="5 6">
    <name type="scientific">Raoultella planticola</name>
    <name type="common">Klebsiella planticola</name>
    <dbReference type="NCBI Taxonomy" id="575"/>
    <lineage>
        <taxon>Bacteria</taxon>
        <taxon>Pseudomonadati</taxon>
        <taxon>Pseudomonadota</taxon>
        <taxon>Gammaproteobacteria</taxon>
        <taxon>Enterobacterales</taxon>
        <taxon>Enterobacteriaceae</taxon>
        <taxon>Klebsiella/Raoultella group</taxon>
        <taxon>Raoultella</taxon>
    </lineage>
</organism>
<feature type="domain" description="MgsA AAA+ ATPase C-terminal" evidence="3">
    <location>
        <begin position="124"/>
        <end position="251"/>
    </location>
</feature>
<dbReference type="GO" id="GO:0005524">
    <property type="term" value="F:ATP binding"/>
    <property type="evidence" value="ECO:0007669"/>
    <property type="project" value="UniProtKB-KW"/>
</dbReference>
<evidence type="ECO:0000313" key="6">
    <source>
        <dbReference type="Proteomes" id="UP000345637"/>
    </source>
</evidence>
<dbReference type="GO" id="GO:0008047">
    <property type="term" value="F:enzyme activator activity"/>
    <property type="evidence" value="ECO:0007669"/>
    <property type="project" value="TreeGrafter"/>
</dbReference>
<dbReference type="AlphaFoldDB" id="A0A485CBA4"/>
<feature type="domain" description="AAA C-terminal" evidence="4">
    <location>
        <begin position="14"/>
        <end position="83"/>
    </location>
</feature>
<gene>
    <name evidence="5" type="primary">rarA_1</name>
    <name evidence="5" type="ORF">NCTC12998_05580</name>
</gene>
<dbReference type="PANTHER" id="PTHR13779">
    <property type="entry name" value="WERNER HELICASE-INTERACTING PROTEIN 1 FAMILY MEMBER"/>
    <property type="match status" value="1"/>
</dbReference>
<dbReference type="Gene3D" id="1.10.3710.10">
    <property type="entry name" value="DNA polymerase III clamp loader subunits, C-terminal domain"/>
    <property type="match status" value="1"/>
</dbReference>